<organism evidence="1 2">
    <name type="scientific">Ceratitis capitata</name>
    <name type="common">Mediterranean fruit fly</name>
    <name type="synonym">Tephritis capitata</name>
    <dbReference type="NCBI Taxonomy" id="7213"/>
    <lineage>
        <taxon>Eukaryota</taxon>
        <taxon>Metazoa</taxon>
        <taxon>Ecdysozoa</taxon>
        <taxon>Arthropoda</taxon>
        <taxon>Hexapoda</taxon>
        <taxon>Insecta</taxon>
        <taxon>Pterygota</taxon>
        <taxon>Neoptera</taxon>
        <taxon>Endopterygota</taxon>
        <taxon>Diptera</taxon>
        <taxon>Brachycera</taxon>
        <taxon>Muscomorpha</taxon>
        <taxon>Tephritoidea</taxon>
        <taxon>Tephritidae</taxon>
        <taxon>Ceratitis</taxon>
        <taxon>Ceratitis</taxon>
    </lineage>
</organism>
<reference evidence="1" key="1">
    <citation type="submission" date="2020-11" db="EMBL/GenBank/DDBJ databases">
        <authorList>
            <person name="Whitehead M."/>
        </authorList>
    </citation>
    <scope>NUCLEOTIDE SEQUENCE</scope>
    <source>
        <strain evidence="1">EGII</strain>
    </source>
</reference>
<dbReference type="AlphaFoldDB" id="A0A811V087"/>
<gene>
    <name evidence="1" type="ORF">CCAP1982_LOCUS11273</name>
</gene>
<sequence length="65" mass="7236">MWMCRKSNLPTLPPCSKLYVFSDVAASLLQVSNSIWAAVSCNKWSTTRCIINNSNNNTNNSLAQQ</sequence>
<proteinExistence type="predicted"/>
<name>A0A811V087_CERCA</name>
<dbReference type="EMBL" id="CAJHJT010000034">
    <property type="protein sequence ID" value="CAD7002803.1"/>
    <property type="molecule type" value="Genomic_DNA"/>
</dbReference>
<dbReference type="Proteomes" id="UP000606786">
    <property type="component" value="Unassembled WGS sequence"/>
</dbReference>
<keyword evidence="2" id="KW-1185">Reference proteome</keyword>
<comment type="caution">
    <text evidence="1">The sequence shown here is derived from an EMBL/GenBank/DDBJ whole genome shotgun (WGS) entry which is preliminary data.</text>
</comment>
<accession>A0A811V087</accession>
<protein>
    <submittedName>
        <fullName evidence="1">(Mediterranean fruit fly) hypothetical protein</fullName>
    </submittedName>
</protein>
<evidence type="ECO:0000313" key="1">
    <source>
        <dbReference type="EMBL" id="CAD7002803.1"/>
    </source>
</evidence>
<evidence type="ECO:0000313" key="2">
    <source>
        <dbReference type="Proteomes" id="UP000606786"/>
    </source>
</evidence>